<reference evidence="2" key="1">
    <citation type="submission" date="2013-07" db="EMBL/GenBank/DDBJ databases">
        <authorList>
            <person name="McIlroy S."/>
        </authorList>
    </citation>
    <scope>NUCLEOTIDE SEQUENCE [LARGE SCALE GENOMIC DNA]</scope>
    <source>
        <strain evidence="2">Run_A_D11</strain>
    </source>
</reference>
<evidence type="ECO:0000313" key="2">
    <source>
        <dbReference type="EMBL" id="CDI04391.1"/>
    </source>
</evidence>
<dbReference type="EMBL" id="CBTJ020000108">
    <property type="protein sequence ID" value="CDI04391.1"/>
    <property type="molecule type" value="Genomic_DNA"/>
</dbReference>
<evidence type="ECO:0000256" key="1">
    <source>
        <dbReference type="SAM" id="Phobius"/>
    </source>
</evidence>
<proteinExistence type="predicted"/>
<evidence type="ECO:0000313" key="3">
    <source>
        <dbReference type="Proteomes" id="UP000035760"/>
    </source>
</evidence>
<dbReference type="AlphaFoldDB" id="W6M8S9"/>
<dbReference type="Proteomes" id="UP000035760">
    <property type="component" value="Unassembled WGS sequence"/>
</dbReference>
<organism evidence="2 3">
    <name type="scientific">Candidatus Competibacter denitrificans Run_A_D11</name>
    <dbReference type="NCBI Taxonomy" id="1400863"/>
    <lineage>
        <taxon>Bacteria</taxon>
        <taxon>Pseudomonadati</taxon>
        <taxon>Pseudomonadota</taxon>
        <taxon>Gammaproteobacteria</taxon>
        <taxon>Candidatus Competibacteraceae</taxon>
        <taxon>Candidatus Competibacter</taxon>
    </lineage>
</organism>
<keyword evidence="3" id="KW-1185">Reference proteome</keyword>
<keyword evidence="1" id="KW-1133">Transmembrane helix</keyword>
<protein>
    <submittedName>
        <fullName evidence="2">Uncharacterized protein</fullName>
    </submittedName>
</protein>
<sequence>MENPGLLFRDGRLYSEAEQPSNGTPPGWNCTVYTQASLDALSGFFTTLGFLVGFRWRSFR</sequence>
<feature type="transmembrane region" description="Helical" evidence="1">
    <location>
        <begin position="32"/>
        <end position="54"/>
    </location>
</feature>
<reference evidence="2" key="2">
    <citation type="submission" date="2014-03" db="EMBL/GenBank/DDBJ databases">
        <title>Candidatus Competibacter-lineage genomes retrieved from metagenomes reveal functional metabolic diversity.</title>
        <authorList>
            <person name="McIlroy S.J."/>
            <person name="Albertsen M."/>
            <person name="Andresen E.K."/>
            <person name="Saunders A.M."/>
            <person name="Kristiansen R."/>
            <person name="Stokholm-Bjerregaard M."/>
            <person name="Nielsen K.L."/>
            <person name="Nielsen P.H."/>
        </authorList>
    </citation>
    <scope>NUCLEOTIDE SEQUENCE</scope>
    <source>
        <strain evidence="2">Run_A_D11</strain>
    </source>
</reference>
<accession>W6M8S9</accession>
<keyword evidence="1" id="KW-0472">Membrane</keyword>
<comment type="caution">
    <text evidence="2">The sequence shown here is derived from an EMBL/GenBank/DDBJ whole genome shotgun (WGS) entry which is preliminary data.</text>
</comment>
<gene>
    <name evidence="2" type="ORF">BN873_950074</name>
</gene>
<name>W6M8S9_9GAMM</name>
<keyword evidence="1" id="KW-0812">Transmembrane</keyword>